<organism evidence="11 12">
    <name type="scientific">Miniimonas arenae</name>
    <dbReference type="NCBI Taxonomy" id="676201"/>
    <lineage>
        <taxon>Bacteria</taxon>
        <taxon>Bacillati</taxon>
        <taxon>Actinomycetota</taxon>
        <taxon>Actinomycetes</taxon>
        <taxon>Micrococcales</taxon>
        <taxon>Beutenbergiaceae</taxon>
        <taxon>Miniimonas</taxon>
    </lineage>
</organism>
<dbReference type="Proteomes" id="UP000313849">
    <property type="component" value="Unassembled WGS sequence"/>
</dbReference>
<keyword evidence="8 10" id="KW-1133">Transmembrane helix</keyword>
<evidence type="ECO:0000256" key="10">
    <source>
        <dbReference type="SAM" id="Phobius"/>
    </source>
</evidence>
<evidence type="ECO:0000256" key="7">
    <source>
        <dbReference type="ARBA" id="ARBA00022824"/>
    </source>
</evidence>
<evidence type="ECO:0000256" key="6">
    <source>
        <dbReference type="ARBA" id="ARBA00022692"/>
    </source>
</evidence>
<accession>A0A5C5BCM9</accession>
<comment type="pathway">
    <text evidence="2">Glycolipid biosynthesis; glycosylphosphatidylinositol-anchor biosynthesis.</text>
</comment>
<feature type="transmembrane region" description="Helical" evidence="10">
    <location>
        <begin position="397"/>
        <end position="421"/>
    </location>
</feature>
<evidence type="ECO:0000256" key="5">
    <source>
        <dbReference type="ARBA" id="ARBA00022679"/>
    </source>
</evidence>
<comment type="subcellular location">
    <subcellularLocation>
        <location evidence="1">Endoplasmic reticulum membrane</location>
        <topology evidence="1">Multi-pass membrane protein</topology>
    </subcellularLocation>
</comment>
<feature type="transmembrane region" description="Helical" evidence="10">
    <location>
        <begin position="349"/>
        <end position="367"/>
    </location>
</feature>
<dbReference type="EMBL" id="VENP01000034">
    <property type="protein sequence ID" value="TNU73745.1"/>
    <property type="molecule type" value="Genomic_DNA"/>
</dbReference>
<keyword evidence="9 10" id="KW-0472">Membrane</keyword>
<dbReference type="InterPro" id="IPR007315">
    <property type="entry name" value="PIG-V/Gpi18"/>
</dbReference>
<evidence type="ECO:0000256" key="3">
    <source>
        <dbReference type="ARBA" id="ARBA00022502"/>
    </source>
</evidence>
<keyword evidence="3" id="KW-0337">GPI-anchor biosynthesis</keyword>
<keyword evidence="6 10" id="KW-0812">Transmembrane</keyword>
<evidence type="ECO:0008006" key="13">
    <source>
        <dbReference type="Google" id="ProtNLM"/>
    </source>
</evidence>
<feature type="transmembrane region" description="Helical" evidence="10">
    <location>
        <begin position="26"/>
        <end position="48"/>
    </location>
</feature>
<dbReference type="PANTHER" id="PTHR12468:SF2">
    <property type="entry name" value="GPI MANNOSYLTRANSFERASE 2"/>
    <property type="match status" value="1"/>
</dbReference>
<sequence>MTAETAAAPAPTTAPPRPTWLRVPVWAWRVLAVYAASRVLATTALLIARNFQGEAIESWFGGHPRPPYGVFVSRWWDGWWYEQIWAHGYPSTLPISDGSLALPAGVVDLNEWAFFPLYPMLVKAVTAVTGGTWVVVAPLVALVLGAAALLVVHRVVEVAAPRAVQARPGLPLATVAVVAFFPPAVVFQTAYTESLALLLVATSLLLIVRRRYAWAMLAVGLLGFSRAVALPMAAVVAVHLLLRWRASRASGPAREPWPRREAVLGVVLLGVSGLSGGIWPLIAGWVTGRPTAYLDTQAAWRPARGLGLFAGWVRVEDFSPLGVAITVASVGLVVALLVLPAGRRLGPELWTWSATYVAYLAAVGDLISSQIRFLLLAFPLAAALVGLVTRPRWAARTWLAVLLVGLAVAQVAWVWTVWIQVMHETTFLRAP</sequence>
<dbReference type="RefSeq" id="WP_108718867.1">
    <property type="nucleotide sequence ID" value="NZ_VENP01000034.1"/>
</dbReference>
<feature type="transmembrane region" description="Helical" evidence="10">
    <location>
        <begin position="194"/>
        <end position="212"/>
    </location>
</feature>
<dbReference type="GO" id="GO:0004376">
    <property type="term" value="F:GPI mannosyltransferase activity"/>
    <property type="evidence" value="ECO:0007669"/>
    <property type="project" value="InterPro"/>
</dbReference>
<feature type="transmembrane region" description="Helical" evidence="10">
    <location>
        <begin position="133"/>
        <end position="156"/>
    </location>
</feature>
<feature type="transmembrane region" description="Helical" evidence="10">
    <location>
        <begin position="373"/>
        <end position="390"/>
    </location>
</feature>
<dbReference type="UniPathway" id="UPA00196"/>
<dbReference type="OrthoDB" id="151635at2"/>
<feature type="transmembrane region" description="Helical" evidence="10">
    <location>
        <begin position="321"/>
        <end position="342"/>
    </location>
</feature>
<dbReference type="GO" id="GO:0000009">
    <property type="term" value="F:alpha-1,6-mannosyltransferase activity"/>
    <property type="evidence" value="ECO:0007669"/>
    <property type="project" value="InterPro"/>
</dbReference>
<dbReference type="PANTHER" id="PTHR12468">
    <property type="entry name" value="GPI MANNOSYLTRANSFERASE 2"/>
    <property type="match status" value="1"/>
</dbReference>
<evidence type="ECO:0000313" key="12">
    <source>
        <dbReference type="Proteomes" id="UP000313849"/>
    </source>
</evidence>
<evidence type="ECO:0000313" key="11">
    <source>
        <dbReference type="EMBL" id="TNU73745.1"/>
    </source>
</evidence>
<gene>
    <name evidence="11" type="ORF">FH969_09745</name>
</gene>
<keyword evidence="4" id="KW-0328">Glycosyltransferase</keyword>
<dbReference type="GO" id="GO:0006506">
    <property type="term" value="P:GPI anchor biosynthetic process"/>
    <property type="evidence" value="ECO:0007669"/>
    <property type="project" value="UniProtKB-UniPathway"/>
</dbReference>
<feature type="transmembrane region" description="Helical" evidence="10">
    <location>
        <begin position="168"/>
        <end position="187"/>
    </location>
</feature>
<proteinExistence type="predicted"/>
<evidence type="ECO:0000256" key="4">
    <source>
        <dbReference type="ARBA" id="ARBA00022676"/>
    </source>
</evidence>
<dbReference type="GO" id="GO:0016020">
    <property type="term" value="C:membrane"/>
    <property type="evidence" value="ECO:0007669"/>
    <property type="project" value="GOC"/>
</dbReference>
<keyword evidence="12" id="KW-1185">Reference proteome</keyword>
<feature type="transmembrane region" description="Helical" evidence="10">
    <location>
        <begin position="263"/>
        <end position="286"/>
    </location>
</feature>
<evidence type="ECO:0000256" key="1">
    <source>
        <dbReference type="ARBA" id="ARBA00004477"/>
    </source>
</evidence>
<keyword evidence="5" id="KW-0808">Transferase</keyword>
<protein>
    <recommendedName>
        <fullName evidence="13">Integral membrane protein</fullName>
    </recommendedName>
</protein>
<reference evidence="11 12" key="1">
    <citation type="submission" date="2019-06" db="EMBL/GenBank/DDBJ databases">
        <title>Draft genome sequence of Miniimonas arenae KCTC 19750T isolated from sea sand.</title>
        <authorList>
            <person name="Park S.-J."/>
        </authorList>
    </citation>
    <scope>NUCLEOTIDE SEQUENCE [LARGE SCALE GENOMIC DNA]</scope>
    <source>
        <strain evidence="11 12">KCTC 19750</strain>
    </source>
</reference>
<name>A0A5C5BCM9_9MICO</name>
<feature type="transmembrane region" description="Helical" evidence="10">
    <location>
        <begin position="218"/>
        <end position="242"/>
    </location>
</feature>
<dbReference type="AlphaFoldDB" id="A0A5C5BCM9"/>
<dbReference type="GO" id="GO:0031501">
    <property type="term" value="C:mannosyltransferase complex"/>
    <property type="evidence" value="ECO:0007669"/>
    <property type="project" value="TreeGrafter"/>
</dbReference>
<evidence type="ECO:0000256" key="9">
    <source>
        <dbReference type="ARBA" id="ARBA00023136"/>
    </source>
</evidence>
<keyword evidence="7" id="KW-0256">Endoplasmic reticulum</keyword>
<evidence type="ECO:0000256" key="2">
    <source>
        <dbReference type="ARBA" id="ARBA00004687"/>
    </source>
</evidence>
<comment type="caution">
    <text evidence="11">The sequence shown here is derived from an EMBL/GenBank/DDBJ whole genome shotgun (WGS) entry which is preliminary data.</text>
</comment>
<evidence type="ECO:0000256" key="8">
    <source>
        <dbReference type="ARBA" id="ARBA00022989"/>
    </source>
</evidence>